<dbReference type="Gene3D" id="1.25.40.10">
    <property type="entry name" value="Tetratricopeptide repeat domain"/>
    <property type="match status" value="1"/>
</dbReference>
<dbReference type="InterPro" id="IPR028994">
    <property type="entry name" value="Integrin_alpha_N"/>
</dbReference>
<dbReference type="Pfam" id="PF07593">
    <property type="entry name" value="UnbV_ASPIC"/>
    <property type="match status" value="1"/>
</dbReference>
<name>A0AAP2GVQ2_9BACT</name>
<protein>
    <submittedName>
        <fullName evidence="4">VCBS repeat-containing protein</fullName>
    </submittedName>
</protein>
<keyword evidence="5" id="KW-1185">Reference proteome</keyword>
<evidence type="ECO:0000313" key="4">
    <source>
        <dbReference type="EMBL" id="MBT1709347.1"/>
    </source>
</evidence>
<feature type="signal peptide" evidence="2">
    <location>
        <begin position="1"/>
        <end position="23"/>
    </location>
</feature>
<dbReference type="PROSITE" id="PS51257">
    <property type="entry name" value="PROKAR_LIPOPROTEIN"/>
    <property type="match status" value="1"/>
</dbReference>
<dbReference type="SUPFAM" id="SSF69318">
    <property type="entry name" value="Integrin alpha N-terminal domain"/>
    <property type="match status" value="2"/>
</dbReference>
<evidence type="ECO:0000313" key="5">
    <source>
        <dbReference type="Proteomes" id="UP001319080"/>
    </source>
</evidence>
<dbReference type="Pfam" id="PF13517">
    <property type="entry name" value="FG-GAP_3"/>
    <property type="match status" value="3"/>
</dbReference>
<evidence type="ECO:0000256" key="2">
    <source>
        <dbReference type="SAM" id="SignalP"/>
    </source>
</evidence>
<sequence>MKTFIPALCRMAALLILATACQHKPTCHEEMLAILKKKRTEQFGARNQYVPEAKLQFMDSLLALPHSTPAQIAYCQYLKANILLEIGEEEKAVALFEPLLKDANPYQQDKIRKDLALAYLRLGERSNCIEGHAAASCVLPIRGLGVHRDMVGSRKAIPLYEETLRQHPEDLESRWLLNLAYMTLGEYPERVPPEFYIPGMEGDTTYRVNAFEDIAGGLGMATCDMAGGSITEDFDNDGYLDLVTSGWGLDEEMHYFHNNTDGTFADWSHRAGLDGLTGGLNMVQADYNNDGLRDILVLRGAWKGEYGHEPNSLLKNNGDGTFTDVTTRAGLLSFHPTQTATWNDFNNDGWLDLFIGNETDHQGYNVQHPCELYINNQDGTFREVAHLAKCDYRFYVKAVASGDFDNDGLIDLFFSCMDGVRKLLRNKGVQGKEVVFEDVSAKAGFDREHGKTFPTWFFDYDNDGWLDVFVCDYTFSQSLAYYTAAEKLGIPAGNPEKMLLYHNNHDGTFTNVAPAMGLTGNVFAMGSNFGDIDNDGYLDMYLGSGNPNYQSLVPNKMFKNLGGKKFADVTASARVGHLQKGHGVSFADMDNDGDQDIHIEMGGAFIGDAYPNSFFLNPGQGNNHWITILLTGTHANRDAIGSRLKITCTENGVRRTLYRDVNSGGSFGASPLRREIGLGQATTIDELEITWRGSGTVQKFTNLRADQFIRITEDSDKVEPINLKTITWTLPNRICEPQTLAYNR</sequence>
<accession>A0AAP2GVQ2</accession>
<reference evidence="4 5" key="1">
    <citation type="submission" date="2021-05" db="EMBL/GenBank/DDBJ databases">
        <title>A Polyphasic approach of four new species of the genus Ohtaekwangia: Ohtaekwangia histidinii sp. nov., Ohtaekwangia cretensis sp. nov., Ohtaekwangia indiensis sp. nov., Ohtaekwangia reichenbachii sp. nov. from diverse environment.</title>
        <authorList>
            <person name="Octaviana S."/>
        </authorList>
    </citation>
    <scope>NUCLEOTIDE SEQUENCE [LARGE SCALE GENOMIC DNA]</scope>
    <source>
        <strain evidence="4 5">PWU5</strain>
    </source>
</reference>
<dbReference type="EMBL" id="JAHESE010000012">
    <property type="protein sequence ID" value="MBT1709347.1"/>
    <property type="molecule type" value="Genomic_DNA"/>
</dbReference>
<dbReference type="InterPro" id="IPR027039">
    <property type="entry name" value="Crtac1"/>
</dbReference>
<dbReference type="Gene3D" id="2.130.10.130">
    <property type="entry name" value="Integrin alpha, N-terminal"/>
    <property type="match status" value="2"/>
</dbReference>
<evidence type="ECO:0000259" key="3">
    <source>
        <dbReference type="Pfam" id="PF07593"/>
    </source>
</evidence>
<organism evidence="4 5">
    <name type="scientific">Dawidia cretensis</name>
    <dbReference type="NCBI Taxonomy" id="2782350"/>
    <lineage>
        <taxon>Bacteria</taxon>
        <taxon>Pseudomonadati</taxon>
        <taxon>Bacteroidota</taxon>
        <taxon>Cytophagia</taxon>
        <taxon>Cytophagales</taxon>
        <taxon>Chryseotaleaceae</taxon>
        <taxon>Dawidia</taxon>
    </lineage>
</organism>
<evidence type="ECO:0000256" key="1">
    <source>
        <dbReference type="ARBA" id="ARBA00022729"/>
    </source>
</evidence>
<dbReference type="InterPro" id="IPR013517">
    <property type="entry name" value="FG-GAP"/>
</dbReference>
<dbReference type="PANTHER" id="PTHR16026:SF0">
    <property type="entry name" value="CARTILAGE ACIDIC PROTEIN 1"/>
    <property type="match status" value="1"/>
</dbReference>
<keyword evidence="1 2" id="KW-0732">Signal</keyword>
<proteinExistence type="predicted"/>
<comment type="caution">
    <text evidence="4">The sequence shown here is derived from an EMBL/GenBank/DDBJ whole genome shotgun (WGS) entry which is preliminary data.</text>
</comment>
<feature type="domain" description="ASPIC/UnbV" evidence="3">
    <location>
        <begin position="639"/>
        <end position="709"/>
    </location>
</feature>
<dbReference type="AlphaFoldDB" id="A0AAP2GVQ2"/>
<dbReference type="Proteomes" id="UP001319080">
    <property type="component" value="Unassembled WGS sequence"/>
</dbReference>
<gene>
    <name evidence="4" type="ORF">KK062_13985</name>
</gene>
<feature type="chain" id="PRO_5042892159" evidence="2">
    <location>
        <begin position="24"/>
        <end position="744"/>
    </location>
</feature>
<dbReference type="InterPro" id="IPR011519">
    <property type="entry name" value="UnbV_ASPIC"/>
</dbReference>
<dbReference type="SUPFAM" id="SSF48452">
    <property type="entry name" value="TPR-like"/>
    <property type="match status" value="1"/>
</dbReference>
<dbReference type="PANTHER" id="PTHR16026">
    <property type="entry name" value="CARTILAGE ACIDIC PROTEIN 1"/>
    <property type="match status" value="1"/>
</dbReference>
<dbReference type="RefSeq" id="WP_254084922.1">
    <property type="nucleotide sequence ID" value="NZ_JAHESE010000012.1"/>
</dbReference>
<dbReference type="InterPro" id="IPR011990">
    <property type="entry name" value="TPR-like_helical_dom_sf"/>
</dbReference>